<sequence>MQGERKAEYKEPVPSSCSILGALLHHNYSSLLKMVMTCGKARVQQLAENTRYFRRRLKEMGFIIYGNEDSPVVPLMLYMPAKIGAFGREMLKRNIGVVVVGFPATPIIESRARFCLSAAHTKEMLDTALKEINEVGDLLQLKYSRHRLVPILDRPFDETTYEETED</sequence>
<dbReference type="Proteomes" id="UP001623348">
    <property type="component" value="Unassembled WGS sequence"/>
</dbReference>
<dbReference type="FunFam" id="3.90.1150.10:FF:000004">
    <property type="entry name" value="2-amino-3-ketobutyrate coenzyme A ligase"/>
    <property type="match status" value="1"/>
</dbReference>
<evidence type="ECO:0000256" key="5">
    <source>
        <dbReference type="ARBA" id="ARBA00023315"/>
    </source>
</evidence>
<dbReference type="PANTHER" id="PTHR13693">
    <property type="entry name" value="CLASS II AMINOTRANSFERASE/8-AMINO-7-OXONONANOATE SYNTHASE"/>
    <property type="match status" value="1"/>
</dbReference>
<feature type="domain" description="Aminotransferase class I/classII large" evidence="6">
    <location>
        <begin position="36"/>
        <end position="132"/>
    </location>
</feature>
<evidence type="ECO:0000313" key="8">
    <source>
        <dbReference type="Proteomes" id="UP001623348"/>
    </source>
</evidence>
<evidence type="ECO:0000256" key="2">
    <source>
        <dbReference type="ARBA" id="ARBA00008392"/>
    </source>
</evidence>
<evidence type="ECO:0000256" key="1">
    <source>
        <dbReference type="ARBA" id="ARBA00001933"/>
    </source>
</evidence>
<comment type="cofactor">
    <cofactor evidence="1">
        <name>pyridoxal 5'-phosphate</name>
        <dbReference type="ChEBI" id="CHEBI:597326"/>
    </cofactor>
</comment>
<dbReference type="InterPro" id="IPR050087">
    <property type="entry name" value="AON_synthase_class-II"/>
</dbReference>
<dbReference type="InterPro" id="IPR004839">
    <property type="entry name" value="Aminotransferase_I/II_large"/>
</dbReference>
<proteinExistence type="inferred from homology"/>
<dbReference type="GO" id="GO:0016746">
    <property type="term" value="F:acyltransferase activity"/>
    <property type="evidence" value="ECO:0007669"/>
    <property type="project" value="UniProtKB-KW"/>
</dbReference>
<evidence type="ECO:0000256" key="4">
    <source>
        <dbReference type="ARBA" id="ARBA00022898"/>
    </source>
</evidence>
<dbReference type="SUPFAM" id="SSF53383">
    <property type="entry name" value="PLP-dependent transferases"/>
    <property type="match status" value="1"/>
</dbReference>
<gene>
    <name evidence="7" type="ORF">GRJ2_001542500</name>
</gene>
<dbReference type="InterPro" id="IPR015422">
    <property type="entry name" value="PyrdxlP-dep_Trfase_small"/>
</dbReference>
<name>A0ABC9X084_GRUJA</name>
<evidence type="ECO:0000313" key="7">
    <source>
        <dbReference type="EMBL" id="GAB0190772.1"/>
    </source>
</evidence>
<comment type="caution">
    <text evidence="7">The sequence shown here is derived from an EMBL/GenBank/DDBJ whole genome shotgun (WGS) entry which is preliminary data.</text>
</comment>
<dbReference type="EMBL" id="BAAFJT010000005">
    <property type="protein sequence ID" value="GAB0190772.1"/>
    <property type="molecule type" value="Genomic_DNA"/>
</dbReference>
<comment type="similarity">
    <text evidence="2">Belongs to the class-II pyridoxal-phosphate-dependent aminotransferase family.</text>
</comment>
<dbReference type="Pfam" id="PF00155">
    <property type="entry name" value="Aminotran_1_2"/>
    <property type="match status" value="1"/>
</dbReference>
<accession>A0ABC9X084</accession>
<reference evidence="7 8" key="1">
    <citation type="submission" date="2024-06" db="EMBL/GenBank/DDBJ databases">
        <title>The draft genome of Grus japonensis, version 3.</title>
        <authorList>
            <person name="Nabeshima K."/>
            <person name="Suzuki S."/>
            <person name="Onuma M."/>
        </authorList>
    </citation>
    <scope>NUCLEOTIDE SEQUENCE [LARGE SCALE GENOMIC DNA]</scope>
    <source>
        <strain evidence="7 8">451A</strain>
    </source>
</reference>
<organism evidence="7 8">
    <name type="scientific">Grus japonensis</name>
    <name type="common">Japanese crane</name>
    <name type="synonym">Red-crowned crane</name>
    <dbReference type="NCBI Taxonomy" id="30415"/>
    <lineage>
        <taxon>Eukaryota</taxon>
        <taxon>Metazoa</taxon>
        <taxon>Chordata</taxon>
        <taxon>Craniata</taxon>
        <taxon>Vertebrata</taxon>
        <taxon>Euteleostomi</taxon>
        <taxon>Archelosauria</taxon>
        <taxon>Archosauria</taxon>
        <taxon>Dinosauria</taxon>
        <taxon>Saurischia</taxon>
        <taxon>Theropoda</taxon>
        <taxon>Coelurosauria</taxon>
        <taxon>Aves</taxon>
        <taxon>Neognathae</taxon>
        <taxon>Neoaves</taxon>
        <taxon>Gruiformes</taxon>
        <taxon>Gruidae</taxon>
        <taxon>Grus</taxon>
    </lineage>
</organism>
<evidence type="ECO:0000259" key="6">
    <source>
        <dbReference type="Pfam" id="PF00155"/>
    </source>
</evidence>
<keyword evidence="3" id="KW-0808">Transferase</keyword>
<keyword evidence="5" id="KW-0012">Acyltransferase</keyword>
<dbReference type="PANTHER" id="PTHR13693:SF79">
    <property type="entry name" value="SERINE PALMITOYLTRANSFERASE 2"/>
    <property type="match status" value="1"/>
</dbReference>
<dbReference type="AlphaFoldDB" id="A0ABC9X084"/>
<keyword evidence="8" id="KW-1185">Reference proteome</keyword>
<keyword evidence="4" id="KW-0663">Pyridoxal phosphate</keyword>
<dbReference type="InterPro" id="IPR015424">
    <property type="entry name" value="PyrdxlP-dep_Trfase"/>
</dbReference>
<protein>
    <submittedName>
        <fullName evidence="7">Serine palmitoyltransferase 2</fullName>
    </submittedName>
</protein>
<evidence type="ECO:0000256" key="3">
    <source>
        <dbReference type="ARBA" id="ARBA00022679"/>
    </source>
</evidence>
<dbReference type="Gene3D" id="3.90.1150.10">
    <property type="entry name" value="Aspartate Aminotransferase, domain 1"/>
    <property type="match status" value="1"/>
</dbReference>